<evidence type="ECO:0000259" key="1">
    <source>
        <dbReference type="PROSITE" id="PS51671"/>
    </source>
</evidence>
<dbReference type="GO" id="GO:0009099">
    <property type="term" value="P:L-valine biosynthetic process"/>
    <property type="evidence" value="ECO:0007669"/>
    <property type="project" value="TreeGrafter"/>
</dbReference>
<proteinExistence type="predicted"/>
<dbReference type="PANTHER" id="PTHR30239:SF0">
    <property type="entry name" value="ACETOLACTATE SYNTHASE SMALL SUBUNIT 1, CHLOROPLASTIC"/>
    <property type="match status" value="1"/>
</dbReference>
<dbReference type="SUPFAM" id="SSF55021">
    <property type="entry name" value="ACT-like"/>
    <property type="match status" value="2"/>
</dbReference>
<dbReference type="AlphaFoldDB" id="A0A8F0JXS5"/>
<name>A0A8F0JXS5_MACPY</name>
<dbReference type="GO" id="GO:0009097">
    <property type="term" value="P:isoleucine biosynthetic process"/>
    <property type="evidence" value="ECO:0007669"/>
    <property type="project" value="TreeGrafter"/>
</dbReference>
<dbReference type="InterPro" id="IPR019455">
    <property type="entry name" value="Acetolactate_synth_ssu_C"/>
</dbReference>
<accession>A0A8F0JXS5</accession>
<feature type="domain" description="ACT" evidence="1">
    <location>
        <begin position="6"/>
        <end position="83"/>
    </location>
</feature>
<dbReference type="NCBIfam" id="TIGR00119">
    <property type="entry name" value="acolac_sm"/>
    <property type="match status" value="1"/>
</dbReference>
<dbReference type="InterPro" id="IPR004789">
    <property type="entry name" value="Acetalactate_synth_ssu"/>
</dbReference>
<sequence length="207" mass="23496">MIMKRTISVLVEKDAGGLVRIISLLTRRRFQIESITMAACERKCYERITIVVINQSDGSDAASQLTKQIKKLINVVNAQDITYLPLVQRELVLVKLQVSIIEREEIINLAEIFRFKITDITESTLILEVTADPGKVAALQKILEKYSILQLSRTGEIAITRESSVSTSSLKEYPDFEGDTGRNSFKNVQEVFYKDYYKPGEALFNKL</sequence>
<gene>
    <name evidence="2" type="primary">ilvH</name>
</gene>
<dbReference type="Gene3D" id="3.30.70.260">
    <property type="match status" value="1"/>
</dbReference>
<dbReference type="Pfam" id="PF10369">
    <property type="entry name" value="ALS_ss_C"/>
    <property type="match status" value="1"/>
</dbReference>
<dbReference type="Pfam" id="PF13710">
    <property type="entry name" value="ACT_5"/>
    <property type="match status" value="1"/>
</dbReference>
<dbReference type="NCBIfam" id="NF008864">
    <property type="entry name" value="PRK11895.1"/>
    <property type="match status" value="1"/>
</dbReference>
<dbReference type="PANTHER" id="PTHR30239">
    <property type="entry name" value="ACETOLACTATE SYNTHASE SMALL SUBUNIT"/>
    <property type="match status" value="1"/>
</dbReference>
<dbReference type="GO" id="GO:0003984">
    <property type="term" value="F:acetolactate synthase activity"/>
    <property type="evidence" value="ECO:0007669"/>
    <property type="project" value="TreeGrafter"/>
</dbReference>
<dbReference type="Gene3D" id="3.30.70.1150">
    <property type="entry name" value="ACT-like. Chain A, domain 2"/>
    <property type="match status" value="1"/>
</dbReference>
<dbReference type="GO" id="GO:0005829">
    <property type="term" value="C:cytosol"/>
    <property type="evidence" value="ECO:0007669"/>
    <property type="project" value="TreeGrafter"/>
</dbReference>
<dbReference type="InterPro" id="IPR002912">
    <property type="entry name" value="ACT_dom"/>
</dbReference>
<evidence type="ECO:0000313" key="2">
    <source>
        <dbReference type="EMBL" id="QWK42391.1"/>
    </source>
</evidence>
<dbReference type="GO" id="GO:1990610">
    <property type="term" value="F:acetolactate synthase regulator activity"/>
    <property type="evidence" value="ECO:0007669"/>
    <property type="project" value="InterPro"/>
</dbReference>
<protein>
    <submittedName>
        <fullName evidence="2">Aceohydroxyacid synthase small subunit</fullName>
    </submittedName>
</protein>
<dbReference type="InterPro" id="IPR027271">
    <property type="entry name" value="Acetolactate_synth/TF_NikR_C"/>
</dbReference>
<geneLocation type="plastid" evidence="2"/>
<organism evidence="2">
    <name type="scientific">Macrocystis pyrifera</name>
    <name type="common">Giant kelp</name>
    <name type="synonym">Fucus pyrifer</name>
    <dbReference type="NCBI Taxonomy" id="35122"/>
    <lineage>
        <taxon>Eukaryota</taxon>
        <taxon>Sar</taxon>
        <taxon>Stramenopiles</taxon>
        <taxon>Ochrophyta</taxon>
        <taxon>PX clade</taxon>
        <taxon>Phaeophyceae</taxon>
        <taxon>Laminariales</taxon>
        <taxon>Laminariaceae</taxon>
        <taxon>Macrocystis</taxon>
    </lineage>
</organism>
<reference evidence="2" key="1">
    <citation type="journal article" date="2021" name="Genome Biol. Evol.">
        <title>Genomic rearrangements and sequence evolution across brown algal organelles.</title>
        <authorList>
            <person name="Starko S."/>
            <person name="Bringloe T.T."/>
            <person name="Gomez M.S."/>
            <person name="Darby H."/>
            <person name="Graham S.W."/>
            <person name="Martone P.T."/>
        </authorList>
    </citation>
    <scope>NUCLEOTIDE SEQUENCE</scope>
</reference>
<dbReference type="InterPro" id="IPR045865">
    <property type="entry name" value="ACT-like_dom_sf"/>
</dbReference>
<keyword evidence="2" id="KW-0934">Plastid</keyword>
<dbReference type="EMBL" id="MZ156032">
    <property type="protein sequence ID" value="QWK42391.1"/>
    <property type="molecule type" value="Genomic_DNA"/>
</dbReference>
<dbReference type="PROSITE" id="PS51671">
    <property type="entry name" value="ACT"/>
    <property type="match status" value="1"/>
</dbReference>